<accession>A0A235CNT2</accession>
<dbReference type="GO" id="GO:0070062">
    <property type="term" value="C:extracellular exosome"/>
    <property type="evidence" value="ECO:0007669"/>
    <property type="project" value="TreeGrafter"/>
</dbReference>
<dbReference type="Proteomes" id="UP000243640">
    <property type="component" value="Unassembled WGS sequence"/>
</dbReference>
<dbReference type="OrthoDB" id="9814042at2"/>
<dbReference type="PANTHER" id="PTHR44314:SF1">
    <property type="entry name" value="CILIA- AND FLAGELLA-ASSOCIATED PROTEIN 70"/>
    <property type="match status" value="1"/>
</dbReference>
<evidence type="ECO:0000256" key="2">
    <source>
        <dbReference type="ARBA" id="ARBA00022803"/>
    </source>
</evidence>
<dbReference type="InterPro" id="IPR013360">
    <property type="entry name" value="Pilus_4_PilW"/>
</dbReference>
<dbReference type="InterPro" id="IPR011990">
    <property type="entry name" value="TPR-like_helical_dom_sf"/>
</dbReference>
<evidence type="ECO:0000313" key="7">
    <source>
        <dbReference type="Proteomes" id="UP000295058"/>
    </source>
</evidence>
<dbReference type="RefSeq" id="WP_094276679.1">
    <property type="nucleotide sequence ID" value="NZ_NQJF01000001.1"/>
</dbReference>
<evidence type="ECO:0000256" key="3">
    <source>
        <dbReference type="PROSITE-ProRule" id="PRU00339"/>
    </source>
</evidence>
<dbReference type="PANTHER" id="PTHR44314">
    <property type="entry name" value="CILIA- AND FLAGELLA-ASSOCIATED PROTEIN 70"/>
    <property type="match status" value="1"/>
</dbReference>
<dbReference type="InterPro" id="IPR019734">
    <property type="entry name" value="TPR_rpt"/>
</dbReference>
<gene>
    <name evidence="4" type="ORF">B6S09_01270</name>
    <name evidence="5" type="ORF">LY04_00157</name>
</gene>
<dbReference type="EMBL" id="SODO01000001">
    <property type="protein sequence ID" value="TDW62106.1"/>
    <property type="molecule type" value="Genomic_DNA"/>
</dbReference>
<feature type="repeat" description="TPR" evidence="3">
    <location>
        <begin position="77"/>
        <end position="110"/>
    </location>
</feature>
<feature type="repeat" description="TPR" evidence="3">
    <location>
        <begin position="147"/>
        <end position="180"/>
    </location>
</feature>
<dbReference type="EMBL" id="NQJF01000001">
    <property type="protein sequence ID" value="OYD26238.1"/>
    <property type="molecule type" value="Genomic_DNA"/>
</dbReference>
<organism evidence="4 6">
    <name type="scientific">Oceanimonas baumannii</name>
    <dbReference type="NCBI Taxonomy" id="129578"/>
    <lineage>
        <taxon>Bacteria</taxon>
        <taxon>Pseudomonadati</taxon>
        <taxon>Pseudomonadota</taxon>
        <taxon>Gammaproteobacteria</taxon>
        <taxon>Aeromonadales</taxon>
        <taxon>Aeromonadaceae</taxon>
        <taxon>Oceanimonas</taxon>
    </lineage>
</organism>
<name>A0A235CNT2_9GAMM</name>
<dbReference type="Proteomes" id="UP000295058">
    <property type="component" value="Unassembled WGS sequence"/>
</dbReference>
<dbReference type="InterPro" id="IPR052628">
    <property type="entry name" value="CFAP70"/>
</dbReference>
<keyword evidence="1" id="KW-0677">Repeat</keyword>
<reference evidence="5 7" key="2">
    <citation type="submission" date="2019-03" db="EMBL/GenBank/DDBJ databases">
        <title>Genomic Encyclopedia of Archaeal and Bacterial Type Strains, Phase II (KMG-II): from individual species to whole genera.</title>
        <authorList>
            <person name="Goeker M."/>
        </authorList>
    </citation>
    <scope>NUCLEOTIDE SEQUENCE [LARGE SCALE GENOMIC DNA]</scope>
    <source>
        <strain evidence="5 7">DSM 15594</strain>
    </source>
</reference>
<protein>
    <submittedName>
        <fullName evidence="5">Type IV pilus assembly protein PilF</fullName>
    </submittedName>
    <submittedName>
        <fullName evidence="4">Type IV pilus biogenesis/stability protein PilW</fullName>
    </submittedName>
</protein>
<dbReference type="PROSITE" id="PS50293">
    <property type="entry name" value="TPR_REGION"/>
    <property type="match status" value="1"/>
</dbReference>
<dbReference type="Pfam" id="PF14559">
    <property type="entry name" value="TPR_19"/>
    <property type="match status" value="2"/>
</dbReference>
<dbReference type="SUPFAM" id="SSF48452">
    <property type="entry name" value="TPR-like"/>
    <property type="match status" value="1"/>
</dbReference>
<keyword evidence="7" id="KW-1185">Reference proteome</keyword>
<evidence type="ECO:0000256" key="1">
    <source>
        <dbReference type="ARBA" id="ARBA00022737"/>
    </source>
</evidence>
<proteinExistence type="predicted"/>
<dbReference type="PROSITE" id="PS51257">
    <property type="entry name" value="PROKAR_LIPOPROTEIN"/>
    <property type="match status" value="1"/>
</dbReference>
<evidence type="ECO:0000313" key="5">
    <source>
        <dbReference type="EMBL" id="TDW62106.1"/>
    </source>
</evidence>
<evidence type="ECO:0000313" key="4">
    <source>
        <dbReference type="EMBL" id="OYD26238.1"/>
    </source>
</evidence>
<feature type="repeat" description="TPR" evidence="3">
    <location>
        <begin position="43"/>
        <end position="76"/>
    </location>
</feature>
<dbReference type="Gene3D" id="1.25.40.10">
    <property type="entry name" value="Tetratricopeptide repeat domain"/>
    <property type="match status" value="1"/>
</dbReference>
<reference evidence="4 6" key="1">
    <citation type="submission" date="2017-08" db="EMBL/GenBank/DDBJ databases">
        <title>Draft Genome Sequence of the Marine Bacterium Oceanimonas baumannii ATCC 700832.</title>
        <authorList>
            <person name="Mcclelland W.D."/>
            <person name="Brennan M.A."/>
            <person name="Trachtenberg A.M."/>
            <person name="Maclea K.S."/>
        </authorList>
    </citation>
    <scope>NUCLEOTIDE SEQUENCE [LARGE SCALE GENOMIC DNA]</scope>
    <source>
        <strain evidence="4 6">ATCC 700832</strain>
    </source>
</reference>
<dbReference type="PROSITE" id="PS50005">
    <property type="entry name" value="TPR"/>
    <property type="match status" value="3"/>
</dbReference>
<sequence>MERALLLPAVLVASTLAGCVSETVNLSQGRQVADVTFEPAQAAQARMNLGLAYLRQGNTGQAKFNLERALEQDDSNPDVYLALAYFYQTVAEYDKAEQHYQQVLRLDPQHGDGLNNYGAFLCAREQFARADVMFSRAMAASGYARVADTLENAALCAVKNGRESAAREYYRRALEYSPDRQQVLLGLAGLELERNEPAMARVYLERYQQQHAPSAQSLWLMVQSANALGLRAQSRETGAELVRLFPDSEQAERFLTHDNE</sequence>
<comment type="caution">
    <text evidence="4">The sequence shown here is derived from an EMBL/GenBank/DDBJ whole genome shotgun (WGS) entry which is preliminary data.</text>
</comment>
<dbReference type="NCBIfam" id="TIGR02521">
    <property type="entry name" value="type_IV_pilW"/>
    <property type="match status" value="1"/>
</dbReference>
<keyword evidence="2 3" id="KW-0802">TPR repeat</keyword>
<dbReference type="SMART" id="SM00028">
    <property type="entry name" value="TPR"/>
    <property type="match status" value="3"/>
</dbReference>
<evidence type="ECO:0000313" key="6">
    <source>
        <dbReference type="Proteomes" id="UP000243640"/>
    </source>
</evidence>
<dbReference type="AlphaFoldDB" id="A0A235CNT2"/>